<dbReference type="CDD" id="cd00130">
    <property type="entry name" value="PAS"/>
    <property type="match status" value="2"/>
</dbReference>
<dbReference type="InterPro" id="IPR000014">
    <property type="entry name" value="PAS"/>
</dbReference>
<feature type="domain" description="PAS" evidence="1">
    <location>
        <begin position="1"/>
        <end position="71"/>
    </location>
</feature>
<dbReference type="Pfam" id="PF08448">
    <property type="entry name" value="PAS_4"/>
    <property type="match status" value="1"/>
</dbReference>
<dbReference type="PROSITE" id="PS50112">
    <property type="entry name" value="PAS"/>
    <property type="match status" value="2"/>
</dbReference>
<dbReference type="InterPro" id="IPR013655">
    <property type="entry name" value="PAS_fold_3"/>
</dbReference>
<gene>
    <name evidence="2" type="ORF">KHC33_12260</name>
</gene>
<dbReference type="NCBIfam" id="TIGR00229">
    <property type="entry name" value="sensory_box"/>
    <property type="match status" value="1"/>
</dbReference>
<dbReference type="InterPro" id="IPR035965">
    <property type="entry name" value="PAS-like_dom_sf"/>
</dbReference>
<dbReference type="SUPFAM" id="SSF55785">
    <property type="entry name" value="PYP-like sensor domain (PAS domain)"/>
    <property type="match status" value="2"/>
</dbReference>
<reference evidence="2 3" key="1">
    <citation type="submission" date="2021-05" db="EMBL/GenBank/DDBJ databases">
        <title>A novel Methanospirillum isolate from a pyrite-forming mixed culture.</title>
        <authorList>
            <person name="Bunk B."/>
            <person name="Sproer C."/>
            <person name="Spring S."/>
            <person name="Pester M."/>
        </authorList>
    </citation>
    <scope>NUCLEOTIDE SEQUENCE [LARGE SCALE GENOMIC DNA]</scope>
    <source>
        <strain evidence="2 3">J.3.6.1-F.2.7.3</strain>
    </source>
</reference>
<feature type="domain" description="PAS" evidence="1">
    <location>
        <begin position="128"/>
        <end position="198"/>
    </location>
</feature>
<evidence type="ECO:0000313" key="2">
    <source>
        <dbReference type="EMBL" id="QVV88103.1"/>
    </source>
</evidence>
<dbReference type="KEGG" id="mrtj:KHC33_12260"/>
<dbReference type="AlphaFoldDB" id="A0A8E7AZ60"/>
<dbReference type="Pfam" id="PF08447">
    <property type="entry name" value="PAS_3"/>
    <property type="match status" value="1"/>
</dbReference>
<evidence type="ECO:0000313" key="3">
    <source>
        <dbReference type="Proteomes" id="UP000680656"/>
    </source>
</evidence>
<keyword evidence="3" id="KW-1185">Reference proteome</keyword>
<evidence type="ECO:0000259" key="1">
    <source>
        <dbReference type="PROSITE" id="PS50112"/>
    </source>
</evidence>
<sequence>MEEHTNIVGMMFRCKADAALSITHADDGSRKVTGYTPAELVDTGLITLPDLIHPDDRDYARSAIQAGLSEKRTFFVHTRLQVKDRTKTDGILIGTGIFNGPLALTGLEGYIIRILSSPPSGQESGLLSPEVYLELLSHTDELIALLSPEGHILYVTPSVNRIMGYDQGAVTGLLFTQVLVSQEQKRFEELKNQVLSGGGSSERFLVSLPDGQIRPVLIRLFKPGGLNGFIVRAIQIDEQAEETRNKESQFHDIFSRIPVPAIVTTSSELQIAHMNQAASTYASVHAAGGSAGTDIRDTHLISLDVIDQIREGLGIAEQVEVSDSISGREPVRVIGREIQSGDDNLIIWTLIPDYRERVDVQESEE</sequence>
<dbReference type="GeneID" id="65097970"/>
<dbReference type="SMART" id="SM00091">
    <property type="entry name" value="PAS"/>
    <property type="match status" value="3"/>
</dbReference>
<dbReference type="EMBL" id="CP075546">
    <property type="protein sequence ID" value="QVV88103.1"/>
    <property type="molecule type" value="Genomic_DNA"/>
</dbReference>
<proteinExistence type="predicted"/>
<dbReference type="InterPro" id="IPR013656">
    <property type="entry name" value="PAS_4"/>
</dbReference>
<name>A0A8E7AZ60_9EURY</name>
<dbReference type="Gene3D" id="3.30.450.20">
    <property type="entry name" value="PAS domain"/>
    <property type="match status" value="2"/>
</dbReference>
<dbReference type="RefSeq" id="WP_214418920.1">
    <property type="nucleotide sequence ID" value="NZ_CP075546.1"/>
</dbReference>
<accession>A0A8E7AZ60</accession>
<dbReference type="Proteomes" id="UP000680656">
    <property type="component" value="Chromosome"/>
</dbReference>
<organism evidence="2 3">
    <name type="scientific">Methanospirillum purgamenti</name>
    <dbReference type="NCBI Taxonomy" id="2834276"/>
    <lineage>
        <taxon>Archaea</taxon>
        <taxon>Methanobacteriati</taxon>
        <taxon>Methanobacteriota</taxon>
        <taxon>Stenosarchaea group</taxon>
        <taxon>Methanomicrobia</taxon>
        <taxon>Methanomicrobiales</taxon>
        <taxon>Methanospirillaceae</taxon>
        <taxon>Methanospirillum</taxon>
    </lineage>
</organism>
<protein>
    <submittedName>
        <fullName evidence="2">PAS domain-containing protein</fullName>
    </submittedName>
</protein>